<dbReference type="PANTHER" id="PTHR43434">
    <property type="entry name" value="PHOSPHOGLYCOLATE PHOSPHATASE"/>
    <property type="match status" value="1"/>
</dbReference>
<dbReference type="InterPro" id="IPR006439">
    <property type="entry name" value="HAD-SF_hydro_IA"/>
</dbReference>
<comment type="function">
    <text evidence="10">Specifically catalyzes the dephosphorylation of 2-phosphoglycolate. Is involved in the dissimilation of the intracellular 2-phosphoglycolate formed during the DNA repair of 3'-phosphoglycolate ends, a major class of DNA lesions induced by oxidative stress.</text>
</comment>
<keyword evidence="6 10" id="KW-0479">Metal-binding</keyword>
<name>A0ABU8C011_9RHOB</name>
<comment type="caution">
    <text evidence="11">The sequence shown here is derived from an EMBL/GenBank/DDBJ whole genome shotgun (WGS) entry which is preliminary data.</text>
</comment>
<evidence type="ECO:0000256" key="5">
    <source>
        <dbReference type="ARBA" id="ARBA00013078"/>
    </source>
</evidence>
<dbReference type="EC" id="3.1.3.18" evidence="5 10"/>
<comment type="similarity">
    <text evidence="4 10">Belongs to the HAD-like hydrolase superfamily. CbbY/CbbZ/Gph/YieH family.</text>
</comment>
<accession>A0ABU8C011</accession>
<keyword evidence="8 10" id="KW-0460">Magnesium</keyword>
<dbReference type="NCBIfam" id="TIGR01449">
    <property type="entry name" value="PGP_bact"/>
    <property type="match status" value="1"/>
</dbReference>
<evidence type="ECO:0000256" key="9">
    <source>
        <dbReference type="ARBA" id="ARBA00023277"/>
    </source>
</evidence>
<feature type="active site" description="Nucleophile" evidence="10">
    <location>
        <position position="7"/>
    </location>
</feature>
<dbReference type="Gene3D" id="1.10.150.240">
    <property type="entry name" value="Putative phosphatase, domain 2"/>
    <property type="match status" value="1"/>
</dbReference>
<dbReference type="InterPro" id="IPR023198">
    <property type="entry name" value="PGP-like_dom2"/>
</dbReference>
<dbReference type="GO" id="GO:0008967">
    <property type="term" value="F:phosphoglycolate phosphatase activity"/>
    <property type="evidence" value="ECO:0007669"/>
    <property type="project" value="UniProtKB-EC"/>
</dbReference>
<evidence type="ECO:0000256" key="4">
    <source>
        <dbReference type="ARBA" id="ARBA00006171"/>
    </source>
</evidence>
<keyword evidence="9 10" id="KW-0119">Carbohydrate metabolism</keyword>
<evidence type="ECO:0000256" key="7">
    <source>
        <dbReference type="ARBA" id="ARBA00022801"/>
    </source>
</evidence>
<dbReference type="InterPro" id="IPR037512">
    <property type="entry name" value="PGPase_prok"/>
</dbReference>
<evidence type="ECO:0000256" key="2">
    <source>
        <dbReference type="ARBA" id="ARBA00001946"/>
    </source>
</evidence>
<evidence type="ECO:0000313" key="12">
    <source>
        <dbReference type="Proteomes" id="UP001431963"/>
    </source>
</evidence>
<comment type="cofactor">
    <cofactor evidence="2 10">
        <name>Mg(2+)</name>
        <dbReference type="ChEBI" id="CHEBI:18420"/>
    </cofactor>
</comment>
<dbReference type="EMBL" id="JBALHR010000020">
    <property type="protein sequence ID" value="MEH7830286.1"/>
    <property type="molecule type" value="Genomic_DNA"/>
</dbReference>
<feature type="binding site" evidence="10">
    <location>
        <position position="166"/>
    </location>
    <ligand>
        <name>Mg(2+)</name>
        <dbReference type="ChEBI" id="CHEBI:18420"/>
    </ligand>
</feature>
<dbReference type="HAMAP" id="MF_00495">
    <property type="entry name" value="GPH_hydrolase_bact"/>
    <property type="match status" value="1"/>
</dbReference>
<dbReference type="SUPFAM" id="SSF56784">
    <property type="entry name" value="HAD-like"/>
    <property type="match status" value="1"/>
</dbReference>
<evidence type="ECO:0000256" key="10">
    <source>
        <dbReference type="HAMAP-Rule" id="MF_00495"/>
    </source>
</evidence>
<evidence type="ECO:0000256" key="1">
    <source>
        <dbReference type="ARBA" id="ARBA00000830"/>
    </source>
</evidence>
<evidence type="ECO:0000256" key="3">
    <source>
        <dbReference type="ARBA" id="ARBA00004818"/>
    </source>
</evidence>
<evidence type="ECO:0000256" key="6">
    <source>
        <dbReference type="ARBA" id="ARBA00022723"/>
    </source>
</evidence>
<comment type="pathway">
    <text evidence="3 10">Organic acid metabolism; glycolate biosynthesis; glycolate from 2-phosphoglycolate: step 1/1.</text>
</comment>
<dbReference type="RefSeq" id="WP_335425324.1">
    <property type="nucleotide sequence ID" value="NZ_JBALHR010000020.1"/>
</dbReference>
<dbReference type="Gene3D" id="3.40.50.1000">
    <property type="entry name" value="HAD superfamily/HAD-like"/>
    <property type="match status" value="1"/>
</dbReference>
<dbReference type="Proteomes" id="UP001431963">
    <property type="component" value="Unassembled WGS sequence"/>
</dbReference>
<reference evidence="11" key="1">
    <citation type="submission" date="2024-02" db="EMBL/GenBank/DDBJ databases">
        <title>Genome sequences of strain Gemmobacter sp. JM10B15.</title>
        <authorList>
            <person name="Zhang M."/>
        </authorList>
    </citation>
    <scope>NUCLEOTIDE SEQUENCE</scope>
    <source>
        <strain evidence="11">JM10B15</strain>
    </source>
</reference>
<dbReference type="PRINTS" id="PR00413">
    <property type="entry name" value="HADHALOGNASE"/>
</dbReference>
<feature type="binding site" evidence="10">
    <location>
        <position position="7"/>
    </location>
    <ligand>
        <name>Mg(2+)</name>
        <dbReference type="ChEBI" id="CHEBI:18420"/>
    </ligand>
</feature>
<dbReference type="PANTHER" id="PTHR43434:SF1">
    <property type="entry name" value="PHOSPHOGLYCOLATE PHOSPHATASE"/>
    <property type="match status" value="1"/>
</dbReference>
<dbReference type="InterPro" id="IPR036412">
    <property type="entry name" value="HAD-like_sf"/>
</dbReference>
<dbReference type="SFLD" id="SFLDG01129">
    <property type="entry name" value="C1.5:_HAD__Beta-PGM__Phosphata"/>
    <property type="match status" value="1"/>
</dbReference>
<dbReference type="NCBIfam" id="TIGR01549">
    <property type="entry name" value="HAD-SF-IA-v1"/>
    <property type="match status" value="1"/>
</dbReference>
<sequence>MVSVIFDLDGTLIDSAPDIHAAVNRCFAGHGWPPFTLAQVHGFVGRGAPNLIARALESRGLPHDGPLFQSVLTEFLQDYETAHGMTQVYPGVIAALDALQARGARLGLCTNKPLAPTRSVLARTGLARFFPVVIGGDSLAVRKPDPAPLLKAQIMLGGGPALFVGDSEVDAETARHARLPFLLYTEGYRRSPVDTLAPIAAFDDYAQLPGLIRQLDDATAP</sequence>
<evidence type="ECO:0000313" key="11">
    <source>
        <dbReference type="EMBL" id="MEH7830286.1"/>
    </source>
</evidence>
<dbReference type="SFLD" id="SFLDS00003">
    <property type="entry name" value="Haloacid_Dehalogenase"/>
    <property type="match status" value="1"/>
</dbReference>
<proteinExistence type="inferred from homology"/>
<gene>
    <name evidence="11" type="primary">gph</name>
    <name evidence="11" type="ORF">V6590_19220</name>
</gene>
<organism evidence="11 12">
    <name type="scientific">Gemmobacter denitrificans</name>
    <dbReference type="NCBI Taxonomy" id="3123040"/>
    <lineage>
        <taxon>Bacteria</taxon>
        <taxon>Pseudomonadati</taxon>
        <taxon>Pseudomonadota</taxon>
        <taxon>Alphaproteobacteria</taxon>
        <taxon>Rhodobacterales</taxon>
        <taxon>Paracoccaceae</taxon>
        <taxon>Gemmobacter</taxon>
    </lineage>
</organism>
<dbReference type="InterPro" id="IPR050155">
    <property type="entry name" value="HAD-like_hydrolase_sf"/>
</dbReference>
<dbReference type="InterPro" id="IPR023214">
    <property type="entry name" value="HAD_sf"/>
</dbReference>
<protein>
    <recommendedName>
        <fullName evidence="5 10">Phosphoglycolate phosphatase</fullName>
        <shortName evidence="10">PGP</shortName>
        <shortName evidence="10">PGPase</shortName>
        <ecNumber evidence="5 10">3.1.3.18</ecNumber>
    </recommendedName>
</protein>
<dbReference type="Pfam" id="PF00702">
    <property type="entry name" value="Hydrolase"/>
    <property type="match status" value="1"/>
</dbReference>
<evidence type="ECO:0000256" key="8">
    <source>
        <dbReference type="ARBA" id="ARBA00022842"/>
    </source>
</evidence>
<keyword evidence="12" id="KW-1185">Reference proteome</keyword>
<feature type="binding site" evidence="10">
    <location>
        <position position="9"/>
    </location>
    <ligand>
        <name>Mg(2+)</name>
        <dbReference type="ChEBI" id="CHEBI:18420"/>
    </ligand>
</feature>
<comment type="catalytic activity">
    <reaction evidence="1 10">
        <text>2-phosphoglycolate + H2O = glycolate + phosphate</text>
        <dbReference type="Rhea" id="RHEA:14369"/>
        <dbReference type="ChEBI" id="CHEBI:15377"/>
        <dbReference type="ChEBI" id="CHEBI:29805"/>
        <dbReference type="ChEBI" id="CHEBI:43474"/>
        <dbReference type="ChEBI" id="CHEBI:58033"/>
        <dbReference type="EC" id="3.1.3.18"/>
    </reaction>
</comment>
<keyword evidence="7 10" id="KW-0378">Hydrolase</keyword>